<sequence length="258" mass="28793">MKIKFTLIDYIIIILVVCAIAFAFIHITTDDSSDLKKTAFDESTVNKIPDTYLKYYKDGFIVKANVEGFNSSNGNKTTLNGTVVWEDDNGGNGVRLLIDSNNETYLAGLYRNVPNADIYIDHISLESNGEKYKNLCEIKANPMEISSLKDFTSKIPADADYEITTGVSVDSMNTKDAQKISNQLSNNGKRESIKASNNDNDDYIFIKKATKENLNDADAILGNINGLTDDITIRVYDCSDSQIKEISKNFDVTNIRKF</sequence>
<proteinExistence type="predicted"/>
<keyword evidence="1" id="KW-0812">Transmembrane</keyword>
<dbReference type="RefSeq" id="WP_303738319.1">
    <property type="nucleotide sequence ID" value="NZ_SUTK01000005.1"/>
</dbReference>
<gene>
    <name evidence="2" type="ORF">E7Z79_02030</name>
</gene>
<comment type="caution">
    <text evidence="2">The sequence shown here is derived from an EMBL/GenBank/DDBJ whole genome shotgun (WGS) entry which is preliminary data.</text>
</comment>
<dbReference type="Proteomes" id="UP000783037">
    <property type="component" value="Unassembled WGS sequence"/>
</dbReference>
<feature type="transmembrane region" description="Helical" evidence="1">
    <location>
        <begin position="7"/>
        <end position="27"/>
    </location>
</feature>
<name>A0A8T3VD69_9EURY</name>
<accession>A0A8T3VD69</accession>
<dbReference type="EMBL" id="SUTK01000005">
    <property type="protein sequence ID" value="MBE6501204.1"/>
    <property type="molecule type" value="Genomic_DNA"/>
</dbReference>
<keyword evidence="1" id="KW-0472">Membrane</keyword>
<evidence type="ECO:0000313" key="2">
    <source>
        <dbReference type="EMBL" id="MBE6501204.1"/>
    </source>
</evidence>
<reference evidence="2" key="1">
    <citation type="submission" date="2019-04" db="EMBL/GenBank/DDBJ databases">
        <title>Evolution of Biomass-Degrading Anaerobic Consortia Revealed by Metagenomics.</title>
        <authorList>
            <person name="Peng X."/>
        </authorList>
    </citation>
    <scope>NUCLEOTIDE SEQUENCE</scope>
    <source>
        <strain evidence="2">SIG18</strain>
    </source>
</reference>
<evidence type="ECO:0000313" key="3">
    <source>
        <dbReference type="Proteomes" id="UP000783037"/>
    </source>
</evidence>
<organism evidence="2 3">
    <name type="scientific">Methanobrevibacter thaueri</name>
    <dbReference type="NCBI Taxonomy" id="190975"/>
    <lineage>
        <taxon>Archaea</taxon>
        <taxon>Methanobacteriati</taxon>
        <taxon>Methanobacteriota</taxon>
        <taxon>Methanomada group</taxon>
        <taxon>Methanobacteria</taxon>
        <taxon>Methanobacteriales</taxon>
        <taxon>Methanobacteriaceae</taxon>
        <taxon>Methanobrevibacter</taxon>
    </lineage>
</organism>
<dbReference type="AlphaFoldDB" id="A0A8T3VD69"/>
<evidence type="ECO:0000256" key="1">
    <source>
        <dbReference type="SAM" id="Phobius"/>
    </source>
</evidence>
<keyword evidence="1" id="KW-1133">Transmembrane helix</keyword>
<protein>
    <submittedName>
        <fullName evidence="2">Adhesin</fullName>
    </submittedName>
</protein>